<name>A0AAD7P185_9AGAR</name>
<keyword evidence="2" id="KW-0812">Transmembrane</keyword>
<evidence type="ECO:0000313" key="3">
    <source>
        <dbReference type="EMBL" id="KAJ7783561.1"/>
    </source>
</evidence>
<evidence type="ECO:0000256" key="2">
    <source>
        <dbReference type="SAM" id="Phobius"/>
    </source>
</evidence>
<evidence type="ECO:0000256" key="1">
    <source>
        <dbReference type="SAM" id="MobiDB-lite"/>
    </source>
</evidence>
<feature type="transmembrane region" description="Helical" evidence="2">
    <location>
        <begin position="199"/>
        <end position="217"/>
    </location>
</feature>
<accession>A0AAD7P185</accession>
<reference evidence="3" key="1">
    <citation type="submission" date="2023-03" db="EMBL/GenBank/DDBJ databases">
        <title>Massive genome expansion in bonnet fungi (Mycena s.s.) driven by repeated elements and novel gene families across ecological guilds.</title>
        <authorList>
            <consortium name="Lawrence Berkeley National Laboratory"/>
            <person name="Harder C.B."/>
            <person name="Miyauchi S."/>
            <person name="Viragh M."/>
            <person name="Kuo A."/>
            <person name="Thoen E."/>
            <person name="Andreopoulos B."/>
            <person name="Lu D."/>
            <person name="Skrede I."/>
            <person name="Drula E."/>
            <person name="Henrissat B."/>
            <person name="Morin E."/>
            <person name="Kohler A."/>
            <person name="Barry K."/>
            <person name="LaButti K."/>
            <person name="Morin E."/>
            <person name="Salamov A."/>
            <person name="Lipzen A."/>
            <person name="Mereny Z."/>
            <person name="Hegedus B."/>
            <person name="Baldrian P."/>
            <person name="Stursova M."/>
            <person name="Weitz H."/>
            <person name="Taylor A."/>
            <person name="Grigoriev I.V."/>
            <person name="Nagy L.G."/>
            <person name="Martin F."/>
            <person name="Kauserud H."/>
        </authorList>
    </citation>
    <scope>NUCLEOTIDE SEQUENCE</scope>
    <source>
        <strain evidence="3">CBHHK188m</strain>
    </source>
</reference>
<dbReference type="Proteomes" id="UP001215280">
    <property type="component" value="Unassembled WGS sequence"/>
</dbReference>
<keyword evidence="2" id="KW-0472">Membrane</keyword>
<feature type="compositionally biased region" description="Polar residues" evidence="1">
    <location>
        <begin position="466"/>
        <end position="481"/>
    </location>
</feature>
<dbReference type="EMBL" id="JARJLG010000002">
    <property type="protein sequence ID" value="KAJ7783561.1"/>
    <property type="molecule type" value="Genomic_DNA"/>
</dbReference>
<feature type="transmembrane region" description="Helical" evidence="2">
    <location>
        <begin position="127"/>
        <end position="147"/>
    </location>
</feature>
<feature type="region of interest" description="Disordered" evidence="1">
    <location>
        <begin position="438"/>
        <end position="515"/>
    </location>
</feature>
<feature type="transmembrane region" description="Helical" evidence="2">
    <location>
        <begin position="159"/>
        <end position="179"/>
    </location>
</feature>
<comment type="caution">
    <text evidence="3">The sequence shown here is derived from an EMBL/GenBank/DDBJ whole genome shotgun (WGS) entry which is preliminary data.</text>
</comment>
<dbReference type="AlphaFoldDB" id="A0AAD7P185"/>
<keyword evidence="2" id="KW-1133">Transmembrane helix</keyword>
<sequence length="515" mass="56770">MAAASATWQQTPSPTLATQSTVVSSPQLLAPRITPSPGCCQPNEVVIEISTTLLIQDYSGYYDTPISTFQPAYLALPDGSLTTIPFIDDLAKSYLSLLVTAMLMTIFLRNIIVSLDYIRRATMKRKMLFYLLLCSQLLAMGLVPLLASYFSMDLDCTGVMSVAFATTGVSLALLVGPTSSTFDESFTFCIDVRRPGSRAVLLVLIAFFCASSTFLGLQLGTIRGLRRLSVLYAVWKSRASPAARGRISIRVTLDDFPDLKFDKPTRPARWRHLLGIGNAPVGPPALDVSSGTLQQAPLNSEEQQNPANGVFDSSRHDTILEQPLNSSVEPGARYHTPTSFTSLSRIIPRMELFYKVMKDELYYTTTITATTVVLALLLVFGVNFENNLDMTGWVAANWAVISILVIHSFGRVIRRHEKDALFQHPSAWSPVNHRSPFSRRAFPGQPKVRVDNDPFSDSRGLRESAVSWNSKFSDSPSSPTPVASIREGRLPFPSPYPDIPNNRHTPGTSVDEKRI</sequence>
<feature type="transmembrane region" description="Helical" evidence="2">
    <location>
        <begin position="361"/>
        <end position="384"/>
    </location>
</feature>
<proteinExistence type="predicted"/>
<feature type="transmembrane region" description="Helical" evidence="2">
    <location>
        <begin position="390"/>
        <end position="409"/>
    </location>
</feature>
<organism evidence="3 4">
    <name type="scientific">Mycena maculata</name>
    <dbReference type="NCBI Taxonomy" id="230809"/>
    <lineage>
        <taxon>Eukaryota</taxon>
        <taxon>Fungi</taxon>
        <taxon>Dikarya</taxon>
        <taxon>Basidiomycota</taxon>
        <taxon>Agaricomycotina</taxon>
        <taxon>Agaricomycetes</taxon>
        <taxon>Agaricomycetidae</taxon>
        <taxon>Agaricales</taxon>
        <taxon>Marasmiineae</taxon>
        <taxon>Mycenaceae</taxon>
        <taxon>Mycena</taxon>
    </lineage>
</organism>
<feature type="transmembrane region" description="Helical" evidence="2">
    <location>
        <begin position="94"/>
        <end position="115"/>
    </location>
</feature>
<gene>
    <name evidence="3" type="ORF">DFH07DRAFT_995789</name>
</gene>
<keyword evidence="4" id="KW-1185">Reference proteome</keyword>
<evidence type="ECO:0000313" key="4">
    <source>
        <dbReference type="Proteomes" id="UP001215280"/>
    </source>
</evidence>
<protein>
    <submittedName>
        <fullName evidence="3">Uncharacterized protein</fullName>
    </submittedName>
</protein>